<comment type="catalytic activity">
    <reaction evidence="9 10">
        <text>IMP + H2O = 5-formamido-1-(5-phospho-D-ribosyl)imidazole-4-carboxamide</text>
        <dbReference type="Rhea" id="RHEA:18445"/>
        <dbReference type="ChEBI" id="CHEBI:15377"/>
        <dbReference type="ChEBI" id="CHEBI:58053"/>
        <dbReference type="ChEBI" id="CHEBI:58467"/>
        <dbReference type="EC" id="3.5.4.10"/>
    </reaction>
</comment>
<proteinExistence type="inferred from homology"/>
<dbReference type="UniPathway" id="UPA00074">
    <property type="reaction ID" value="UER00133"/>
</dbReference>
<feature type="domain" description="MGS-like" evidence="11">
    <location>
        <begin position="39"/>
        <end position="187"/>
    </location>
</feature>
<dbReference type="FunFam" id="3.40.50.1380:FF:000001">
    <property type="entry name" value="Bifunctional purine biosynthesis protein PurH"/>
    <property type="match status" value="1"/>
</dbReference>
<evidence type="ECO:0000256" key="6">
    <source>
        <dbReference type="ARBA" id="ARBA00022801"/>
    </source>
</evidence>
<name>A0A828Q4T2_ACTPL</name>
<dbReference type="NCBIfam" id="TIGR00355">
    <property type="entry name" value="purH"/>
    <property type="match status" value="1"/>
</dbReference>
<dbReference type="FunFam" id="3.40.140.20:FF:000001">
    <property type="entry name" value="Bifunctional purine biosynthesis protein PurH"/>
    <property type="match status" value="1"/>
</dbReference>
<protein>
    <recommendedName>
        <fullName evidence="10">Bifunctional purine biosynthesis protein PurH</fullName>
    </recommendedName>
    <domain>
        <recommendedName>
            <fullName evidence="10">Phosphoribosylaminoimidazolecarboxamide formyltransferase</fullName>
            <ecNumber evidence="10">2.1.2.3</ecNumber>
        </recommendedName>
        <alternativeName>
            <fullName evidence="10">AICAR transformylase</fullName>
        </alternativeName>
    </domain>
    <domain>
        <recommendedName>
            <fullName evidence="10">IMP cyclohydrolase</fullName>
            <ecNumber evidence="10">3.5.4.10</ecNumber>
        </recommendedName>
        <alternativeName>
            <fullName evidence="10">ATIC</fullName>
        </alternativeName>
        <alternativeName>
            <fullName evidence="10">IMP synthase</fullName>
        </alternativeName>
        <alternativeName>
            <fullName evidence="10">Inosinicase</fullName>
        </alternativeName>
    </domain>
</protein>
<evidence type="ECO:0000256" key="9">
    <source>
        <dbReference type="ARBA" id="ARBA00050687"/>
    </source>
</evidence>
<sequence>MFVQMLHNTEKLCKFDRLPMKKANVCVILEKYLFNIHFKELRKMAIQQALLSVSDKKGIVEFAQGLAARGVKLLSTGGTAKLLAEAGLPVTEVSDYTGFPEMMDGRVKTLHPKVHGGILGRRGTDDEVMNRHGIERIDIVVVNLYPFAATVANPNCTLEDAVENIDIGGPTMVRSAAKNHKDVAIVVNNNDFDAILAEMDQNQNELTLETRFNLAIKAFEHTAQYDSMIANYFGKLVPPYQGAEEEDLTQVCGQFPRTLNLNFVRKQTMRYGENSHQNAAFYVENEVKEASVSTAKQLQGKALSYNNIADTDAALECVKEFTEPACVIVKHANPCGVALGKDILEAYNRAYQTDPTSAFGGIIAFNRELDGETAKTITERQFVEVIIAPSVSEAAKAALAKKKNVRVLECGEFTQAQKRLDFKRVNGGLLVQDADQGSVSIDDLQVVSERKPSKEELEDLLFCWKVAKYVKSNAIVYAKNGQTIGIGAGQMSRVYSAKIAGIKAEDEGLQVAGCVMASDAFFPFRDGIDAAAKVGITCVIHPGGSMRDQEVIDAANEHGMAMVLTGMRHFRH</sequence>
<evidence type="ECO:0000313" key="12">
    <source>
        <dbReference type="EMBL" id="EFM91929.1"/>
    </source>
</evidence>
<dbReference type="Pfam" id="PF01808">
    <property type="entry name" value="AICARFT_IMPCHas"/>
    <property type="match status" value="1"/>
</dbReference>
<keyword evidence="4 10" id="KW-0808">Transferase</keyword>
<dbReference type="Gene3D" id="3.40.140.20">
    <property type="match status" value="2"/>
</dbReference>
<comment type="pathway">
    <text evidence="2 10">Purine metabolism; IMP biosynthesis via de novo pathway; 5-formamido-1-(5-phospho-D-ribosyl)imidazole-4-carboxamide from 5-amino-1-(5-phospho-D-ribosyl)imidazole-4-carboxamide (10-formyl THF route): step 1/1.</text>
</comment>
<dbReference type="SUPFAM" id="SSF52335">
    <property type="entry name" value="Methylglyoxal synthase-like"/>
    <property type="match status" value="1"/>
</dbReference>
<dbReference type="InterPro" id="IPR016193">
    <property type="entry name" value="Cytidine_deaminase-like"/>
</dbReference>
<dbReference type="PIRSF" id="PIRSF000414">
    <property type="entry name" value="AICARFT_IMPCHas"/>
    <property type="match status" value="1"/>
</dbReference>
<dbReference type="SMART" id="SM00798">
    <property type="entry name" value="AICARFT_IMPCHas"/>
    <property type="match status" value="1"/>
</dbReference>
<dbReference type="CDD" id="cd01421">
    <property type="entry name" value="IMPCH"/>
    <property type="match status" value="1"/>
</dbReference>
<evidence type="ECO:0000313" key="13">
    <source>
        <dbReference type="Proteomes" id="UP000005341"/>
    </source>
</evidence>
<keyword evidence="7 10" id="KW-0511">Multifunctional enzyme</keyword>
<dbReference type="AlphaFoldDB" id="A0A828Q4T2"/>
<dbReference type="InterPro" id="IPR002695">
    <property type="entry name" value="PurH-like"/>
</dbReference>
<evidence type="ECO:0000259" key="11">
    <source>
        <dbReference type="PROSITE" id="PS51855"/>
    </source>
</evidence>
<dbReference type="InterPro" id="IPR036914">
    <property type="entry name" value="MGS-like_dom_sf"/>
</dbReference>
<evidence type="ECO:0000256" key="8">
    <source>
        <dbReference type="ARBA" id="ARBA00050488"/>
    </source>
</evidence>
<comment type="caution">
    <text evidence="12">The sequence shown here is derived from an EMBL/GenBank/DDBJ whole genome shotgun (WGS) entry which is preliminary data.</text>
</comment>
<comment type="catalytic activity">
    <reaction evidence="8 10">
        <text>(6R)-10-formyltetrahydrofolate + 5-amino-1-(5-phospho-beta-D-ribosyl)imidazole-4-carboxamide = 5-formamido-1-(5-phospho-D-ribosyl)imidazole-4-carboxamide + (6S)-5,6,7,8-tetrahydrofolate</text>
        <dbReference type="Rhea" id="RHEA:22192"/>
        <dbReference type="ChEBI" id="CHEBI:57453"/>
        <dbReference type="ChEBI" id="CHEBI:58467"/>
        <dbReference type="ChEBI" id="CHEBI:58475"/>
        <dbReference type="ChEBI" id="CHEBI:195366"/>
        <dbReference type="EC" id="2.1.2.3"/>
    </reaction>
</comment>
<evidence type="ECO:0000256" key="10">
    <source>
        <dbReference type="HAMAP-Rule" id="MF_00139"/>
    </source>
</evidence>
<dbReference type="Gene3D" id="3.40.50.1380">
    <property type="entry name" value="Methylglyoxal synthase-like domain"/>
    <property type="match status" value="1"/>
</dbReference>
<dbReference type="InterPro" id="IPR011607">
    <property type="entry name" value="MGS-like_dom"/>
</dbReference>
<evidence type="ECO:0000256" key="1">
    <source>
        <dbReference type="ARBA" id="ARBA00004844"/>
    </source>
</evidence>
<dbReference type="SUPFAM" id="SSF53927">
    <property type="entry name" value="Cytidine deaminase-like"/>
    <property type="match status" value="1"/>
</dbReference>
<dbReference type="Proteomes" id="UP000005341">
    <property type="component" value="Unassembled WGS sequence"/>
</dbReference>
<dbReference type="GO" id="GO:0005829">
    <property type="term" value="C:cytosol"/>
    <property type="evidence" value="ECO:0007669"/>
    <property type="project" value="TreeGrafter"/>
</dbReference>
<evidence type="ECO:0000256" key="7">
    <source>
        <dbReference type="ARBA" id="ARBA00023268"/>
    </source>
</evidence>
<evidence type="ECO:0000256" key="2">
    <source>
        <dbReference type="ARBA" id="ARBA00004954"/>
    </source>
</evidence>
<dbReference type="GO" id="GO:0003937">
    <property type="term" value="F:IMP cyclohydrolase activity"/>
    <property type="evidence" value="ECO:0007669"/>
    <property type="project" value="UniProtKB-UniRule"/>
</dbReference>
<dbReference type="PANTHER" id="PTHR11692">
    <property type="entry name" value="BIFUNCTIONAL PURINE BIOSYNTHESIS PROTEIN PURH"/>
    <property type="match status" value="1"/>
</dbReference>
<evidence type="ECO:0000256" key="5">
    <source>
        <dbReference type="ARBA" id="ARBA00022755"/>
    </source>
</evidence>
<gene>
    <name evidence="10" type="primary">purH</name>
    <name evidence="12" type="ORF">appser6_11030</name>
</gene>
<comment type="domain">
    <text evidence="10">The IMP cyclohydrolase activity resides in the N-terminal region.</text>
</comment>
<comment type="similarity">
    <text evidence="3 10">Belongs to the PurH family.</text>
</comment>
<accession>A0A828Q4T2</accession>
<dbReference type="InterPro" id="IPR024051">
    <property type="entry name" value="AICAR_Tfase_dup_dom_sf"/>
</dbReference>
<dbReference type="FunFam" id="3.40.140.20:FF:000002">
    <property type="entry name" value="Bifunctional purine biosynthesis protein PurH"/>
    <property type="match status" value="1"/>
</dbReference>
<comment type="pathway">
    <text evidence="1 10">Purine metabolism; IMP biosynthesis via de novo pathway; IMP from 5-formamido-1-(5-phospho-D-ribosyl)imidazole-4-carboxamide: step 1/1.</text>
</comment>
<dbReference type="Pfam" id="PF02142">
    <property type="entry name" value="MGS"/>
    <property type="match status" value="1"/>
</dbReference>
<organism evidence="12 13">
    <name type="scientific">Actinobacillus pleuropneumoniae serovar 6 str. Femo</name>
    <dbReference type="NCBI Taxonomy" id="754256"/>
    <lineage>
        <taxon>Bacteria</taxon>
        <taxon>Pseudomonadati</taxon>
        <taxon>Pseudomonadota</taxon>
        <taxon>Gammaproteobacteria</taxon>
        <taxon>Pasteurellales</taxon>
        <taxon>Pasteurellaceae</taxon>
        <taxon>Actinobacillus</taxon>
    </lineage>
</organism>
<dbReference type="SMART" id="SM00851">
    <property type="entry name" value="MGS"/>
    <property type="match status" value="1"/>
</dbReference>
<dbReference type="HAMAP" id="MF_00139">
    <property type="entry name" value="PurH"/>
    <property type="match status" value="1"/>
</dbReference>
<evidence type="ECO:0000256" key="3">
    <source>
        <dbReference type="ARBA" id="ARBA00007667"/>
    </source>
</evidence>
<reference evidence="12 13" key="1">
    <citation type="journal article" date="2010" name="J. Bacteriol.">
        <title>Comparative genomic characterization of Actinobacillus pleuropneumoniae.</title>
        <authorList>
            <person name="Xu Z."/>
            <person name="Chen X."/>
            <person name="Li L."/>
            <person name="Li T."/>
            <person name="Wang S."/>
            <person name="Chen H."/>
            <person name="Zhou R."/>
        </authorList>
    </citation>
    <scope>NUCLEOTIDE SEQUENCE [LARGE SCALE GENOMIC DNA]</scope>
    <source>
        <strain evidence="12 13">Femo</strain>
    </source>
</reference>
<evidence type="ECO:0000256" key="4">
    <source>
        <dbReference type="ARBA" id="ARBA00022679"/>
    </source>
</evidence>
<dbReference type="NCBIfam" id="NF002049">
    <property type="entry name" value="PRK00881.1"/>
    <property type="match status" value="1"/>
</dbReference>
<keyword evidence="6 10" id="KW-0378">Hydrolase</keyword>
<dbReference type="EMBL" id="ADOG01000014">
    <property type="protein sequence ID" value="EFM91929.1"/>
    <property type="molecule type" value="Genomic_DNA"/>
</dbReference>
<dbReference type="GO" id="GO:0006189">
    <property type="term" value="P:'de novo' IMP biosynthetic process"/>
    <property type="evidence" value="ECO:0007669"/>
    <property type="project" value="UniProtKB-UniRule"/>
</dbReference>
<dbReference type="GO" id="GO:0004643">
    <property type="term" value="F:phosphoribosylaminoimidazolecarboxamide formyltransferase activity"/>
    <property type="evidence" value="ECO:0007669"/>
    <property type="project" value="UniProtKB-UniRule"/>
</dbReference>
<dbReference type="PANTHER" id="PTHR11692:SF0">
    <property type="entry name" value="BIFUNCTIONAL PURINE BIOSYNTHESIS PROTEIN ATIC"/>
    <property type="match status" value="1"/>
</dbReference>
<dbReference type="EC" id="3.5.4.10" evidence="10"/>
<dbReference type="PROSITE" id="PS51855">
    <property type="entry name" value="MGS"/>
    <property type="match status" value="1"/>
</dbReference>
<dbReference type="EC" id="2.1.2.3" evidence="10"/>
<keyword evidence="5 10" id="KW-0658">Purine biosynthesis</keyword>